<dbReference type="PROSITE" id="PS50005">
    <property type="entry name" value="TPR"/>
    <property type="match status" value="1"/>
</dbReference>
<dbReference type="InterPro" id="IPR019734">
    <property type="entry name" value="TPR_rpt"/>
</dbReference>
<organism evidence="3 4">
    <name type="scientific">candidate division CSSED10-310 bacterium</name>
    <dbReference type="NCBI Taxonomy" id="2855610"/>
    <lineage>
        <taxon>Bacteria</taxon>
        <taxon>Bacteria division CSSED10-310</taxon>
    </lineage>
</organism>
<comment type="caution">
    <text evidence="3">The sequence shown here is derived from an EMBL/GenBank/DDBJ whole genome shotgun (WGS) entry which is preliminary data.</text>
</comment>
<gene>
    <name evidence="3" type="ORF">ACFL27_00490</name>
</gene>
<keyword evidence="4" id="KW-1185">Reference proteome</keyword>
<dbReference type="EMBL" id="JBHPBY010000003">
    <property type="protein sequence ID" value="MFC1848660.1"/>
    <property type="molecule type" value="Genomic_DNA"/>
</dbReference>
<dbReference type="InterPro" id="IPR011990">
    <property type="entry name" value="TPR-like_helical_dom_sf"/>
</dbReference>
<evidence type="ECO:0000256" key="1">
    <source>
        <dbReference type="PROSITE-ProRule" id="PRU00339"/>
    </source>
</evidence>
<keyword evidence="2" id="KW-0732">Signal</keyword>
<dbReference type="Pfam" id="PF14559">
    <property type="entry name" value="TPR_19"/>
    <property type="match status" value="1"/>
</dbReference>
<dbReference type="SUPFAM" id="SSF48452">
    <property type="entry name" value="TPR-like"/>
    <property type="match status" value="1"/>
</dbReference>
<evidence type="ECO:0000313" key="4">
    <source>
        <dbReference type="Proteomes" id="UP001594351"/>
    </source>
</evidence>
<keyword evidence="1" id="KW-0802">TPR repeat</keyword>
<reference evidence="3 4" key="1">
    <citation type="submission" date="2024-09" db="EMBL/GenBank/DDBJ databases">
        <title>Laminarin stimulates single cell rates of sulfate reduction while oxygen inhibits transcriptomic activity in coastal marine sediment.</title>
        <authorList>
            <person name="Lindsay M."/>
            <person name="Orcutt B."/>
            <person name="Emerson D."/>
            <person name="Stepanauskas R."/>
            <person name="D'Angelo T."/>
        </authorList>
    </citation>
    <scope>NUCLEOTIDE SEQUENCE [LARGE SCALE GENOMIC DNA]</scope>
    <source>
        <strain evidence="3">SAG AM-311-K15</strain>
    </source>
</reference>
<feature type="signal peptide" evidence="2">
    <location>
        <begin position="1"/>
        <end position="31"/>
    </location>
</feature>
<dbReference type="PROSITE" id="PS51257">
    <property type="entry name" value="PROKAR_LIPOPROTEIN"/>
    <property type="match status" value="1"/>
</dbReference>
<feature type="repeat" description="TPR" evidence="1">
    <location>
        <begin position="72"/>
        <end position="105"/>
    </location>
</feature>
<evidence type="ECO:0000313" key="3">
    <source>
        <dbReference type="EMBL" id="MFC1848660.1"/>
    </source>
</evidence>
<dbReference type="Gene3D" id="1.25.40.10">
    <property type="entry name" value="Tetratricopeptide repeat domain"/>
    <property type="match status" value="1"/>
</dbReference>
<dbReference type="SMART" id="SM00028">
    <property type="entry name" value="TPR"/>
    <property type="match status" value="1"/>
</dbReference>
<evidence type="ECO:0000256" key="2">
    <source>
        <dbReference type="SAM" id="SignalP"/>
    </source>
</evidence>
<name>A0ABV6YR31_UNCC1</name>
<sequence>MKYHFRSEHIVKFSQLLCLFVICSSFFFACAHGKYPSDEEELKFAIFSAQKGLWQEARFRFENLIEKNPNNAFLHNNLAIALEALRQFKDAEKEYIRARDLDPNNTVILENYNLLKRVLKEKVVQN</sequence>
<proteinExistence type="predicted"/>
<dbReference type="Proteomes" id="UP001594351">
    <property type="component" value="Unassembled WGS sequence"/>
</dbReference>
<protein>
    <submittedName>
        <fullName evidence="3">Tetratricopeptide repeat protein</fullName>
    </submittedName>
</protein>
<feature type="chain" id="PRO_5046398185" evidence="2">
    <location>
        <begin position="32"/>
        <end position="126"/>
    </location>
</feature>
<accession>A0ABV6YR31</accession>